<evidence type="ECO:0000313" key="13">
    <source>
        <dbReference type="EMBL" id="KAF4508828.1"/>
    </source>
</evidence>
<keyword evidence="7 10" id="KW-1133">Transmembrane helix</keyword>
<feature type="domain" description="Sodium/calcium exchanger membrane region" evidence="12">
    <location>
        <begin position="297"/>
        <end position="440"/>
    </location>
</feature>
<feature type="transmembrane region" description="Helical" evidence="10">
    <location>
        <begin position="76"/>
        <end position="99"/>
    </location>
</feature>
<dbReference type="InterPro" id="IPR004713">
    <property type="entry name" value="CaH_exchang"/>
</dbReference>
<sequence>MEALITASVRAHLSCYEFAQPALVGDDDGSSITLSTDTAHASEDDGYQVKSKNAHGPASEIGQQARGSVSGSLRDILFSSWLNILLIFVPIGFMCPVAGMGSSTIFAANAVAIVPLSALLTNATERVAAHAGDAVGALLNISLGNLVELILFVALAHGHVRMVEASILGSVLVNLLLILGSALLVGSTVNSEPTYNTARAQLLACLLFVSMFTFLMPTAFESTFHDDSPGPSASLQMSRISSLVILAIYVVYLAHEIQLPSRHGEHIAYLRESHLDRDLDAQDTQASLAPRKEVIASIFMLILASVLMSVNAELLVGTIDDVTSQTKLSESVIGIIVLPIIGNIAEYSTVVSVAARDKLDLAIAVAVGSSIQIALCVTPLTVIAGWILHQDLALTFSFFEMATLLGAVLLVNLLVLHGSSSSFRTGGLKGALMCACYLIIGLGAYCAPQSVV</sequence>
<evidence type="ECO:0000256" key="4">
    <source>
        <dbReference type="ARBA" id="ARBA00022568"/>
    </source>
</evidence>
<feature type="transmembrane region" description="Helical" evidence="10">
    <location>
        <begin position="294"/>
        <end position="312"/>
    </location>
</feature>
<keyword evidence="6 10" id="KW-0106">Calcium</keyword>
<keyword evidence="10" id="KW-0926">Vacuole</keyword>
<feature type="transmembrane region" description="Helical" evidence="10">
    <location>
        <begin position="236"/>
        <end position="254"/>
    </location>
</feature>
<comment type="similarity">
    <text evidence="2 10">Belongs to the Ca(2+):cation antiporter (CaCA) (TC 2.A.19) family.</text>
</comment>
<dbReference type="OrthoDB" id="1699231at2759"/>
<feature type="transmembrane region" description="Helical" evidence="10">
    <location>
        <begin position="361"/>
        <end position="388"/>
    </location>
</feature>
<dbReference type="Pfam" id="PF01699">
    <property type="entry name" value="Na_Ca_ex"/>
    <property type="match status" value="2"/>
</dbReference>
<keyword evidence="5 10" id="KW-0812">Transmembrane</keyword>
<keyword evidence="14" id="KW-1185">Reference proteome</keyword>
<evidence type="ECO:0000259" key="12">
    <source>
        <dbReference type="Pfam" id="PF01699"/>
    </source>
</evidence>
<dbReference type="PANTHER" id="PTHR31503">
    <property type="entry name" value="VACUOLAR CALCIUM ION TRANSPORTER"/>
    <property type="match status" value="1"/>
</dbReference>
<evidence type="ECO:0000256" key="3">
    <source>
        <dbReference type="ARBA" id="ARBA00022448"/>
    </source>
</evidence>
<name>A0A8H4PR04_9HYPO</name>
<dbReference type="Gene3D" id="1.20.1420.30">
    <property type="entry name" value="NCX, central ion-binding region"/>
    <property type="match status" value="2"/>
</dbReference>
<evidence type="ECO:0000256" key="8">
    <source>
        <dbReference type="ARBA" id="ARBA00023065"/>
    </source>
</evidence>
<keyword evidence="8 10" id="KW-0406">Ion transport</keyword>
<feature type="region of interest" description="Disordered" evidence="11">
    <location>
        <begin position="43"/>
        <end position="63"/>
    </location>
</feature>
<dbReference type="GO" id="GO:0006874">
    <property type="term" value="P:intracellular calcium ion homeostasis"/>
    <property type="evidence" value="ECO:0007669"/>
    <property type="project" value="TreeGrafter"/>
</dbReference>
<evidence type="ECO:0000256" key="10">
    <source>
        <dbReference type="RuleBase" id="RU365028"/>
    </source>
</evidence>
<dbReference type="InterPro" id="IPR044880">
    <property type="entry name" value="NCX_ion-bd_dom_sf"/>
</dbReference>
<dbReference type="PANTHER" id="PTHR31503:SF18">
    <property type="entry name" value="CA(2+)_H(+) EXCHANGER, PUTATIVE (EUROFUNG)-RELATED"/>
    <property type="match status" value="1"/>
</dbReference>
<evidence type="ECO:0000256" key="9">
    <source>
        <dbReference type="ARBA" id="ARBA00023136"/>
    </source>
</evidence>
<comment type="subcellular location">
    <subcellularLocation>
        <location evidence="1">Endomembrane system</location>
        <topology evidence="1">Multi-pass membrane protein</topology>
    </subcellularLocation>
    <subcellularLocation>
        <location evidence="10">Vacuole membrane</location>
    </subcellularLocation>
</comment>
<accession>A0A8H4PR04</accession>
<keyword evidence="10" id="KW-0050">Antiport</keyword>
<dbReference type="AlphaFoldDB" id="A0A8H4PR04"/>
<feature type="transmembrane region" description="Helical" evidence="10">
    <location>
        <begin position="135"/>
        <end position="155"/>
    </location>
</feature>
<organism evidence="13 14">
    <name type="scientific">Ophiocordyceps sinensis</name>
    <dbReference type="NCBI Taxonomy" id="72228"/>
    <lineage>
        <taxon>Eukaryota</taxon>
        <taxon>Fungi</taxon>
        <taxon>Dikarya</taxon>
        <taxon>Ascomycota</taxon>
        <taxon>Pezizomycotina</taxon>
        <taxon>Sordariomycetes</taxon>
        <taxon>Hypocreomycetidae</taxon>
        <taxon>Hypocreales</taxon>
        <taxon>Ophiocordycipitaceae</taxon>
        <taxon>Ophiocordyceps</taxon>
    </lineage>
</organism>
<dbReference type="InterPro" id="IPR004837">
    <property type="entry name" value="NaCa_Exmemb"/>
</dbReference>
<evidence type="ECO:0000256" key="7">
    <source>
        <dbReference type="ARBA" id="ARBA00022989"/>
    </source>
</evidence>
<dbReference type="GO" id="GO:0000329">
    <property type="term" value="C:fungal-type vacuole membrane"/>
    <property type="evidence" value="ECO:0007669"/>
    <property type="project" value="TreeGrafter"/>
</dbReference>
<feature type="transmembrane region" description="Helical" evidence="10">
    <location>
        <begin position="332"/>
        <end position="354"/>
    </location>
</feature>
<proteinExistence type="inferred from homology"/>
<dbReference type="NCBIfam" id="TIGR00378">
    <property type="entry name" value="cax"/>
    <property type="match status" value="1"/>
</dbReference>
<feature type="transmembrane region" description="Helical" evidence="10">
    <location>
        <begin position="394"/>
        <end position="415"/>
    </location>
</feature>
<evidence type="ECO:0000256" key="2">
    <source>
        <dbReference type="ARBA" id="ARBA00008170"/>
    </source>
</evidence>
<feature type="transmembrane region" description="Helical" evidence="10">
    <location>
        <begin position="105"/>
        <end position="123"/>
    </location>
</feature>
<comment type="function">
    <text evidence="10">Has a role in promoting intracellular calcium ion sequestration via the exchange of calcium ions for hydrogen ions across the vacuolar membrane. Involved also in manganese ion homeostasis via its uptake into the vacuole.</text>
</comment>
<evidence type="ECO:0000256" key="6">
    <source>
        <dbReference type="ARBA" id="ARBA00022837"/>
    </source>
</evidence>
<feature type="domain" description="Sodium/calcium exchanger membrane region" evidence="12">
    <location>
        <begin position="105"/>
        <end position="255"/>
    </location>
</feature>
<comment type="caution">
    <text evidence="13">The sequence shown here is derived from an EMBL/GenBank/DDBJ whole genome shotgun (WGS) entry which is preliminary data.</text>
</comment>
<dbReference type="GO" id="GO:0015369">
    <property type="term" value="F:calcium:proton antiporter activity"/>
    <property type="evidence" value="ECO:0007669"/>
    <property type="project" value="UniProtKB-UniRule"/>
</dbReference>
<feature type="transmembrane region" description="Helical" evidence="10">
    <location>
        <begin position="167"/>
        <end position="186"/>
    </location>
</feature>
<evidence type="ECO:0000256" key="1">
    <source>
        <dbReference type="ARBA" id="ARBA00004127"/>
    </source>
</evidence>
<dbReference type="GO" id="GO:0012505">
    <property type="term" value="C:endomembrane system"/>
    <property type="evidence" value="ECO:0007669"/>
    <property type="project" value="UniProtKB-SubCell"/>
</dbReference>
<dbReference type="EMBL" id="JAAVMX010000005">
    <property type="protein sequence ID" value="KAF4508828.1"/>
    <property type="molecule type" value="Genomic_DNA"/>
</dbReference>
<dbReference type="InterPro" id="IPR004798">
    <property type="entry name" value="CAX-like"/>
</dbReference>
<evidence type="ECO:0000256" key="5">
    <source>
        <dbReference type="ARBA" id="ARBA00022692"/>
    </source>
</evidence>
<dbReference type="Proteomes" id="UP000557566">
    <property type="component" value="Unassembled WGS sequence"/>
</dbReference>
<evidence type="ECO:0000256" key="11">
    <source>
        <dbReference type="SAM" id="MobiDB-lite"/>
    </source>
</evidence>
<reference evidence="13 14" key="1">
    <citation type="journal article" date="2020" name="Genome Biol. Evol.">
        <title>A new high-quality draft genome assembly of the Chinese cordyceps Ophiocordyceps sinensis.</title>
        <authorList>
            <person name="Shu R."/>
            <person name="Zhang J."/>
            <person name="Meng Q."/>
            <person name="Zhang H."/>
            <person name="Zhou G."/>
            <person name="Li M."/>
            <person name="Wu P."/>
            <person name="Zhao Y."/>
            <person name="Chen C."/>
            <person name="Qin Q."/>
        </authorList>
    </citation>
    <scope>NUCLEOTIDE SEQUENCE [LARGE SCALE GENOMIC DNA]</scope>
    <source>
        <strain evidence="13 14">IOZ07</strain>
    </source>
</reference>
<keyword evidence="9 10" id="KW-0472">Membrane</keyword>
<keyword evidence="4 10" id="KW-0109">Calcium transport</keyword>
<feature type="transmembrane region" description="Helical" evidence="10">
    <location>
        <begin position="198"/>
        <end position="216"/>
    </location>
</feature>
<keyword evidence="3 10" id="KW-0813">Transport</keyword>
<gene>
    <name evidence="13" type="ORF">G6O67_005160</name>
</gene>
<protein>
    <recommendedName>
        <fullName evidence="10">Vacuolar calcium ion transporter</fullName>
    </recommendedName>
</protein>
<evidence type="ECO:0000313" key="14">
    <source>
        <dbReference type="Proteomes" id="UP000557566"/>
    </source>
</evidence>
<feature type="transmembrane region" description="Helical" evidence="10">
    <location>
        <begin position="427"/>
        <end position="445"/>
    </location>
</feature>